<feature type="domain" description="OmpA-like" evidence="5">
    <location>
        <begin position="185"/>
        <end position="302"/>
    </location>
</feature>
<evidence type="ECO:0000256" key="3">
    <source>
        <dbReference type="ARBA" id="ARBA00023237"/>
    </source>
</evidence>
<dbReference type="PANTHER" id="PTHR30329:SF21">
    <property type="entry name" value="LIPOPROTEIN YIAD-RELATED"/>
    <property type="match status" value="1"/>
</dbReference>
<dbReference type="CDD" id="cd07185">
    <property type="entry name" value="OmpA_C-like"/>
    <property type="match status" value="1"/>
</dbReference>
<protein>
    <submittedName>
        <fullName evidence="6">Flagellar protein MotY</fullName>
    </submittedName>
</protein>
<dbReference type="PANTHER" id="PTHR30329">
    <property type="entry name" value="STATOR ELEMENT OF FLAGELLAR MOTOR COMPLEX"/>
    <property type="match status" value="1"/>
</dbReference>
<keyword evidence="3" id="KW-0998">Cell outer membrane</keyword>
<comment type="subcellular location">
    <subcellularLocation>
        <location evidence="1">Cell outer membrane</location>
    </subcellularLocation>
</comment>
<evidence type="ECO:0000256" key="1">
    <source>
        <dbReference type="ARBA" id="ARBA00004442"/>
    </source>
</evidence>
<dbReference type="InterPro" id="IPR006665">
    <property type="entry name" value="OmpA-like"/>
</dbReference>
<dbReference type="InterPro" id="IPR041544">
    <property type="entry name" value="MotY_N"/>
</dbReference>
<dbReference type="RefSeq" id="WP_021022307.1">
    <property type="nucleotide sequence ID" value="NZ_MUFR01000011.1"/>
</dbReference>
<dbReference type="PROSITE" id="PS51123">
    <property type="entry name" value="OMPA_2"/>
    <property type="match status" value="1"/>
</dbReference>
<dbReference type="Gene3D" id="2.60.40.2540">
    <property type="match status" value="1"/>
</dbReference>
<dbReference type="Pfam" id="PF00691">
    <property type="entry name" value="OmpA"/>
    <property type="match status" value="1"/>
</dbReference>
<dbReference type="PRINTS" id="PR01023">
    <property type="entry name" value="NAFLGMOTY"/>
</dbReference>
<dbReference type="SUPFAM" id="SSF103088">
    <property type="entry name" value="OmpA-like"/>
    <property type="match status" value="1"/>
</dbReference>
<accession>A0ABX3KSR0</accession>
<reference evidence="7" key="1">
    <citation type="submission" date="2017-01" db="EMBL/GenBank/DDBJ databases">
        <title>Draft genome of the species Salinivibrio costicola subsp. alcaliphilus.</title>
        <authorList>
            <person name="Lopez-Hermoso C."/>
            <person name="De La Haba R."/>
            <person name="Sanchez-Porro C."/>
            <person name="Ventosa A."/>
        </authorList>
    </citation>
    <scope>NUCLEOTIDE SEQUENCE [LARGE SCALE GENOMIC DNA]</scope>
    <source>
        <strain evidence="7">CBH448</strain>
    </source>
</reference>
<dbReference type="InterPro" id="IPR036737">
    <property type="entry name" value="OmpA-like_sf"/>
</dbReference>
<comment type="caution">
    <text evidence="6">The sequence shown here is derived from an EMBL/GenBank/DDBJ whole genome shotgun (WGS) entry which is preliminary data.</text>
</comment>
<keyword evidence="6" id="KW-0966">Cell projection</keyword>
<evidence type="ECO:0000313" key="6">
    <source>
        <dbReference type="EMBL" id="OOF34448.1"/>
    </source>
</evidence>
<proteinExistence type="predicted"/>
<evidence type="ECO:0000256" key="4">
    <source>
        <dbReference type="PROSITE-ProRule" id="PRU00473"/>
    </source>
</evidence>
<organism evidence="6 7">
    <name type="scientific">Salinivibrio costicola subsp. alcaliphilus</name>
    <dbReference type="NCBI Taxonomy" id="272773"/>
    <lineage>
        <taxon>Bacteria</taxon>
        <taxon>Pseudomonadati</taxon>
        <taxon>Pseudomonadota</taxon>
        <taxon>Gammaproteobacteria</taxon>
        <taxon>Vibrionales</taxon>
        <taxon>Vibrionaceae</taxon>
        <taxon>Salinivibrio</taxon>
    </lineage>
</organism>
<name>A0ABX3KSR0_SALCS</name>
<sequence length="303" mass="34247">MASRLFKPCLINNVLPGALALTVGLLSAGNVYANKQYVASLGESNWAVTIDTPIECRLQHNIPGYGLASFTSRASKDMNVDFELEMQRPMGETAPVSLLSMPADWMPGEPARYMDQLKFFQQFDGYVGGQTAWSMLSELEEGRFPTFSFQDWRRQQRQIDVALSAVAFGAPYQEFSQCLNTLLPYAFEDISFTVLRYQENSDELTKASRQRLTQIAEFVRYSDDIDLVLVATYSDARGTRAANQQMSERRAKKLRDYFTSLGLPEDRITVEAYGERRPVADNEDPIGRSKNRRVVISLGRTLL</sequence>
<dbReference type="EMBL" id="MUFR01000011">
    <property type="protein sequence ID" value="OOF34448.1"/>
    <property type="molecule type" value="Genomic_DNA"/>
</dbReference>
<dbReference type="Gene3D" id="3.30.1330.60">
    <property type="entry name" value="OmpA-like domain"/>
    <property type="match status" value="1"/>
</dbReference>
<dbReference type="PRINTS" id="PR01021">
    <property type="entry name" value="OMPADOMAIN"/>
</dbReference>
<dbReference type="Pfam" id="PF18393">
    <property type="entry name" value="MotY_N"/>
    <property type="match status" value="1"/>
</dbReference>
<gene>
    <name evidence="6" type="ORF">BZJ21_05260</name>
</gene>
<evidence type="ECO:0000256" key="2">
    <source>
        <dbReference type="ARBA" id="ARBA00023136"/>
    </source>
</evidence>
<keyword evidence="7" id="KW-1185">Reference proteome</keyword>
<keyword evidence="2 4" id="KW-0472">Membrane</keyword>
<dbReference type="InterPro" id="IPR050330">
    <property type="entry name" value="Bact_OuterMem_StrucFunc"/>
</dbReference>
<dbReference type="Proteomes" id="UP000189431">
    <property type="component" value="Unassembled WGS sequence"/>
</dbReference>
<evidence type="ECO:0000313" key="7">
    <source>
        <dbReference type="Proteomes" id="UP000189431"/>
    </source>
</evidence>
<keyword evidence="6" id="KW-0282">Flagellum</keyword>
<dbReference type="NCBIfam" id="NF047620">
    <property type="entry name" value="FlgprotMotYVib"/>
    <property type="match status" value="1"/>
</dbReference>
<keyword evidence="6" id="KW-0969">Cilium</keyword>
<dbReference type="InterPro" id="IPR006664">
    <property type="entry name" value="OMP_bac"/>
</dbReference>
<evidence type="ECO:0000259" key="5">
    <source>
        <dbReference type="PROSITE" id="PS51123"/>
    </source>
</evidence>